<dbReference type="SFLD" id="SFLDG00358">
    <property type="entry name" value="Main_(cytGST)"/>
    <property type="match status" value="1"/>
</dbReference>
<dbReference type="AlphaFoldDB" id="A0A0C3D2H1"/>
<evidence type="ECO:0000259" key="2">
    <source>
        <dbReference type="PROSITE" id="PS50404"/>
    </source>
</evidence>
<dbReference type="InterPro" id="IPR036249">
    <property type="entry name" value="Thioredoxin-like_sf"/>
</dbReference>
<dbReference type="InterPro" id="IPR004046">
    <property type="entry name" value="GST_C"/>
</dbReference>
<comment type="similarity">
    <text evidence="1">Belongs to the GST superfamily.</text>
</comment>
<evidence type="ECO:0000259" key="3">
    <source>
        <dbReference type="PROSITE" id="PS50405"/>
    </source>
</evidence>
<dbReference type="InParanoid" id="A0A0C3D2H1"/>
<dbReference type="Gene3D" id="1.20.1050.10">
    <property type="match status" value="1"/>
</dbReference>
<evidence type="ECO:0000256" key="1">
    <source>
        <dbReference type="ARBA" id="ARBA00007409"/>
    </source>
</evidence>
<reference evidence="4 5" key="1">
    <citation type="submission" date="2014-04" db="EMBL/GenBank/DDBJ databases">
        <authorList>
            <consortium name="DOE Joint Genome Institute"/>
            <person name="Kuo A."/>
            <person name="Martino E."/>
            <person name="Perotto S."/>
            <person name="Kohler A."/>
            <person name="Nagy L.G."/>
            <person name="Floudas D."/>
            <person name="Copeland A."/>
            <person name="Barry K.W."/>
            <person name="Cichocki N."/>
            <person name="Veneault-Fourrey C."/>
            <person name="LaButti K."/>
            <person name="Lindquist E.A."/>
            <person name="Lipzen A."/>
            <person name="Lundell T."/>
            <person name="Morin E."/>
            <person name="Murat C."/>
            <person name="Sun H."/>
            <person name="Tunlid A."/>
            <person name="Henrissat B."/>
            <person name="Grigoriev I.V."/>
            <person name="Hibbett D.S."/>
            <person name="Martin F."/>
            <person name="Nordberg H.P."/>
            <person name="Cantor M.N."/>
            <person name="Hua S.X."/>
        </authorList>
    </citation>
    <scope>NUCLEOTIDE SEQUENCE [LARGE SCALE GENOMIC DNA]</scope>
    <source>
        <strain evidence="4 5">Zn</strain>
    </source>
</reference>
<dbReference type="InterPro" id="IPR036282">
    <property type="entry name" value="Glutathione-S-Trfase_C_sf"/>
</dbReference>
<dbReference type="InterPro" id="IPR040079">
    <property type="entry name" value="Glutathione_S-Trfase"/>
</dbReference>
<dbReference type="SFLD" id="SFLDS00019">
    <property type="entry name" value="Glutathione_Transferase_(cytos"/>
    <property type="match status" value="1"/>
</dbReference>
<name>A0A0C3D2H1_OIDMZ</name>
<feature type="domain" description="GST C-terminal" evidence="3">
    <location>
        <begin position="86"/>
        <end position="212"/>
    </location>
</feature>
<protein>
    <recommendedName>
        <fullName evidence="6">GST N-terminal domain-containing protein</fullName>
    </recommendedName>
</protein>
<dbReference type="PROSITE" id="PS50404">
    <property type="entry name" value="GST_NTER"/>
    <property type="match status" value="1"/>
</dbReference>
<dbReference type="PANTHER" id="PTHR44051">
    <property type="entry name" value="GLUTATHIONE S-TRANSFERASE-RELATED"/>
    <property type="match status" value="1"/>
</dbReference>
<evidence type="ECO:0000313" key="5">
    <source>
        <dbReference type="Proteomes" id="UP000054321"/>
    </source>
</evidence>
<dbReference type="SUPFAM" id="SSF52833">
    <property type="entry name" value="Thioredoxin-like"/>
    <property type="match status" value="1"/>
</dbReference>
<dbReference type="Pfam" id="PF00043">
    <property type="entry name" value="GST_C"/>
    <property type="match status" value="1"/>
</dbReference>
<feature type="domain" description="GST N-terminal" evidence="2">
    <location>
        <begin position="1"/>
        <end position="81"/>
    </location>
</feature>
<dbReference type="SUPFAM" id="SSF47616">
    <property type="entry name" value="GST C-terminal domain-like"/>
    <property type="match status" value="1"/>
</dbReference>
<dbReference type="Pfam" id="PF13409">
    <property type="entry name" value="GST_N_2"/>
    <property type="match status" value="1"/>
</dbReference>
<evidence type="ECO:0000313" key="4">
    <source>
        <dbReference type="EMBL" id="KIN05464.1"/>
    </source>
</evidence>
<dbReference type="InterPro" id="IPR004045">
    <property type="entry name" value="Glutathione_S-Trfase_N"/>
</dbReference>
<dbReference type="CDD" id="cd03057">
    <property type="entry name" value="GST_N_Beta"/>
    <property type="match status" value="1"/>
</dbReference>
<reference evidence="5" key="2">
    <citation type="submission" date="2015-01" db="EMBL/GenBank/DDBJ databases">
        <title>Evolutionary Origins and Diversification of the Mycorrhizal Mutualists.</title>
        <authorList>
            <consortium name="DOE Joint Genome Institute"/>
            <consortium name="Mycorrhizal Genomics Consortium"/>
            <person name="Kohler A."/>
            <person name="Kuo A."/>
            <person name="Nagy L.G."/>
            <person name="Floudas D."/>
            <person name="Copeland A."/>
            <person name="Barry K.W."/>
            <person name="Cichocki N."/>
            <person name="Veneault-Fourrey C."/>
            <person name="LaButti K."/>
            <person name="Lindquist E.A."/>
            <person name="Lipzen A."/>
            <person name="Lundell T."/>
            <person name="Morin E."/>
            <person name="Murat C."/>
            <person name="Riley R."/>
            <person name="Ohm R."/>
            <person name="Sun H."/>
            <person name="Tunlid A."/>
            <person name="Henrissat B."/>
            <person name="Grigoriev I.V."/>
            <person name="Hibbett D.S."/>
            <person name="Martin F."/>
        </authorList>
    </citation>
    <scope>NUCLEOTIDE SEQUENCE [LARGE SCALE GENOMIC DNA]</scope>
    <source>
        <strain evidence="5">Zn</strain>
    </source>
</reference>
<proteinExistence type="inferred from homology"/>
<dbReference type="Proteomes" id="UP000054321">
    <property type="component" value="Unassembled WGS sequence"/>
</dbReference>
<gene>
    <name evidence="4" type="ORF">OIDMADRAFT_115224</name>
</gene>
<dbReference type="PANTHER" id="PTHR44051:SF8">
    <property type="entry name" value="GLUTATHIONE S-TRANSFERASE GSTA"/>
    <property type="match status" value="1"/>
</dbReference>
<evidence type="ECO:0008006" key="6">
    <source>
        <dbReference type="Google" id="ProtNLM"/>
    </source>
</evidence>
<accession>A0A0C3D2H1</accession>
<dbReference type="HOGENOM" id="CLU_011226_6_1_1"/>
<keyword evidence="5" id="KW-1185">Reference proteome</keyword>
<dbReference type="OrthoDB" id="2309723at2759"/>
<dbReference type="InterPro" id="IPR010987">
    <property type="entry name" value="Glutathione-S-Trfase_C-like"/>
</dbReference>
<dbReference type="STRING" id="913774.A0A0C3D2H1"/>
<dbReference type="PROSITE" id="PS50405">
    <property type="entry name" value="GST_CTER"/>
    <property type="match status" value="1"/>
</dbReference>
<dbReference type="CDD" id="cd03188">
    <property type="entry name" value="GST_C_Beta"/>
    <property type="match status" value="1"/>
</dbReference>
<dbReference type="Gene3D" id="3.40.30.10">
    <property type="entry name" value="Glutaredoxin"/>
    <property type="match status" value="1"/>
</dbReference>
<organism evidence="4 5">
    <name type="scientific">Oidiodendron maius (strain Zn)</name>
    <dbReference type="NCBI Taxonomy" id="913774"/>
    <lineage>
        <taxon>Eukaryota</taxon>
        <taxon>Fungi</taxon>
        <taxon>Dikarya</taxon>
        <taxon>Ascomycota</taxon>
        <taxon>Pezizomycotina</taxon>
        <taxon>Leotiomycetes</taxon>
        <taxon>Leotiomycetes incertae sedis</taxon>
        <taxon>Myxotrichaceae</taxon>
        <taxon>Oidiodendron</taxon>
    </lineage>
</organism>
<sequence>MPQIKLYYCPKTCALAPLILLHEAGLKFVTVQPTLNGDQFSEELRLINPKMRIPVLLLDGETITEVPAVSAAIANLAPAMHLMGREPLDSLRVYEWMNWLSGTLHAKSFGPLFRPHRFSDDPAAFEGIKAKAMESINDCFDLIEEKLTDVYAVGGAFTVVDPFLFVFYRWGNNAAGLEMKDRYPKYTALVSNLLQRTAVKTALEAENLELTL</sequence>
<dbReference type="EMBL" id="KN832872">
    <property type="protein sequence ID" value="KIN05464.1"/>
    <property type="molecule type" value="Genomic_DNA"/>
</dbReference>